<feature type="transmembrane region" description="Helical" evidence="7">
    <location>
        <begin position="219"/>
        <end position="244"/>
    </location>
</feature>
<evidence type="ECO:0000256" key="2">
    <source>
        <dbReference type="ARBA" id="ARBA00012951"/>
    </source>
</evidence>
<comment type="caution">
    <text evidence="9">The sequence shown here is derived from an EMBL/GenBank/DDBJ whole genome shotgun (WGS) entry which is preliminary data.</text>
</comment>
<feature type="transmembrane region" description="Helical" evidence="7">
    <location>
        <begin position="122"/>
        <end position="141"/>
    </location>
</feature>
<evidence type="ECO:0000256" key="6">
    <source>
        <dbReference type="SAM" id="MobiDB-lite"/>
    </source>
</evidence>
<feature type="domain" description="Cytochrome b/b6 N-terminal region profile" evidence="8">
    <location>
        <begin position="24"/>
        <end position="250"/>
    </location>
</feature>
<evidence type="ECO:0000256" key="4">
    <source>
        <dbReference type="ARBA" id="ARBA00029351"/>
    </source>
</evidence>
<keyword evidence="7" id="KW-0812">Transmembrane</keyword>
<keyword evidence="7" id="KW-1133">Transmembrane helix</keyword>
<dbReference type="PROSITE" id="PS51002">
    <property type="entry name" value="CYTB_NTER"/>
    <property type="match status" value="1"/>
</dbReference>
<evidence type="ECO:0000313" key="10">
    <source>
        <dbReference type="Proteomes" id="UP001501423"/>
    </source>
</evidence>
<sequence>MVRMPLSRGQGQLEARAVRSAERTTEWLDRRLPLLDAARTTLRKAFPDHWSFLLGELALYSFVVLLVTGVWLTLFFEPSMSEVVYQGSYVPLRGVRMSEAFASTLHISFDVRGGLLIRQIHHWAALVMAAAVGVHMLRVFFTGAFRRPREANWLIGLTLFLLTMLEGFAGYSLPDDLLSGTGLRTAQGFILSVPVVGTYLSMFLFGGEFPGHDIVSRLYPVHILLLPGALLAGVVLHLILVFHLKHTQWPGPGRTNRNVVGKPMFPQFAVRSAGLLAMVFGVLAVLGAVAQINPVWNYGPYRPDHVSSGAQPDWYLGFVEGAMRLLPGFETRLWGHTVSWNPFLPAVVFPLLFFLALYLYPFLERWVTRDRGERHLCDRPRDVPVRTALGVAGTTFYGLLLLAGGQDIVALTFDIPLNALTWSLRVGVLVGPLVAFWLTRRVCLALQWHDRSRLSEGDETGEVGQSVEGGYREPRSPVTAEERHALVRRDLPRPLPRPEPGSPTGVPARLRSVLSGWFHGDRVPFPGEDTADGEQRDDRAPAGAGGDGRNA</sequence>
<name>A0ABN3WKC2_9ACTN</name>
<dbReference type="EC" id="7.1.1.8" evidence="2"/>
<evidence type="ECO:0000256" key="7">
    <source>
        <dbReference type="SAM" id="Phobius"/>
    </source>
</evidence>
<dbReference type="Pfam" id="PF13631">
    <property type="entry name" value="Cytochrom_B_N_2"/>
    <property type="match status" value="1"/>
</dbReference>
<dbReference type="InterPro" id="IPR016174">
    <property type="entry name" value="Di-haem_cyt_TM"/>
</dbReference>
<dbReference type="Proteomes" id="UP001501423">
    <property type="component" value="Unassembled WGS sequence"/>
</dbReference>
<gene>
    <name evidence="9" type="ORF">GCM10010478_17170</name>
</gene>
<feature type="region of interest" description="Disordered" evidence="6">
    <location>
        <begin position="521"/>
        <end position="551"/>
    </location>
</feature>
<feature type="transmembrane region" description="Helical" evidence="7">
    <location>
        <begin position="57"/>
        <end position="76"/>
    </location>
</feature>
<organism evidence="9 10">
    <name type="scientific">Streptomyces erythrogriseus</name>
    <dbReference type="NCBI Taxonomy" id="284027"/>
    <lineage>
        <taxon>Bacteria</taxon>
        <taxon>Bacillati</taxon>
        <taxon>Actinomycetota</taxon>
        <taxon>Actinomycetes</taxon>
        <taxon>Kitasatosporales</taxon>
        <taxon>Streptomycetaceae</taxon>
        <taxon>Streptomyces</taxon>
        <taxon>Streptomyces griseoincarnatus group</taxon>
    </lineage>
</organism>
<dbReference type="InterPro" id="IPR027387">
    <property type="entry name" value="Cytb/b6-like_sf"/>
</dbReference>
<comment type="cofactor">
    <cofactor evidence="1">
        <name>heme</name>
        <dbReference type="ChEBI" id="CHEBI:30413"/>
    </cofactor>
</comment>
<feature type="transmembrane region" description="Helical" evidence="7">
    <location>
        <begin position="272"/>
        <end position="292"/>
    </location>
</feature>
<dbReference type="PANTHER" id="PTHR19271:SF16">
    <property type="entry name" value="CYTOCHROME B"/>
    <property type="match status" value="1"/>
</dbReference>
<feature type="transmembrane region" description="Helical" evidence="7">
    <location>
        <begin position="383"/>
        <end position="402"/>
    </location>
</feature>
<evidence type="ECO:0000256" key="5">
    <source>
        <dbReference type="ARBA" id="ARBA00029568"/>
    </source>
</evidence>
<proteinExistence type="predicted"/>
<dbReference type="SUPFAM" id="SSF81342">
    <property type="entry name" value="Transmembrane di-heme cytochromes"/>
    <property type="match status" value="1"/>
</dbReference>
<evidence type="ECO:0000313" key="9">
    <source>
        <dbReference type="EMBL" id="GAA2917879.1"/>
    </source>
</evidence>
<reference evidence="9 10" key="1">
    <citation type="journal article" date="2019" name="Int. J. Syst. Evol. Microbiol.">
        <title>The Global Catalogue of Microorganisms (GCM) 10K type strain sequencing project: providing services to taxonomists for standard genome sequencing and annotation.</title>
        <authorList>
            <consortium name="The Broad Institute Genomics Platform"/>
            <consortium name="The Broad Institute Genome Sequencing Center for Infectious Disease"/>
            <person name="Wu L."/>
            <person name="Ma J."/>
        </authorList>
    </citation>
    <scope>NUCLEOTIDE SEQUENCE [LARGE SCALE GENOMIC DNA]</scope>
    <source>
        <strain evidence="9 10">JCM 9650</strain>
    </source>
</reference>
<evidence type="ECO:0000256" key="1">
    <source>
        <dbReference type="ARBA" id="ARBA00001971"/>
    </source>
</evidence>
<feature type="compositionally biased region" description="Basic and acidic residues" evidence="6">
    <location>
        <begin position="470"/>
        <end position="492"/>
    </location>
</feature>
<keyword evidence="7" id="KW-0472">Membrane</keyword>
<feature type="region of interest" description="Disordered" evidence="6">
    <location>
        <begin position="455"/>
        <end position="508"/>
    </location>
</feature>
<evidence type="ECO:0000259" key="8">
    <source>
        <dbReference type="PROSITE" id="PS51002"/>
    </source>
</evidence>
<dbReference type="EMBL" id="BAAAVA010000013">
    <property type="protein sequence ID" value="GAA2917879.1"/>
    <property type="molecule type" value="Genomic_DNA"/>
</dbReference>
<feature type="transmembrane region" description="Helical" evidence="7">
    <location>
        <begin position="185"/>
        <end position="207"/>
    </location>
</feature>
<dbReference type="InterPro" id="IPR005797">
    <property type="entry name" value="Cyt_b/b6_N"/>
</dbReference>
<feature type="transmembrane region" description="Helical" evidence="7">
    <location>
        <begin position="153"/>
        <end position="173"/>
    </location>
</feature>
<comment type="catalytic activity">
    <reaction evidence="4">
        <text>a quinol + 2 Fe(III)-[cytochrome c](out) = a quinone + 2 Fe(II)-[cytochrome c](out) + 2 H(+)(out)</text>
        <dbReference type="Rhea" id="RHEA:11484"/>
        <dbReference type="Rhea" id="RHEA-COMP:10350"/>
        <dbReference type="Rhea" id="RHEA-COMP:14399"/>
        <dbReference type="ChEBI" id="CHEBI:15378"/>
        <dbReference type="ChEBI" id="CHEBI:24646"/>
        <dbReference type="ChEBI" id="CHEBI:29033"/>
        <dbReference type="ChEBI" id="CHEBI:29034"/>
        <dbReference type="ChEBI" id="CHEBI:132124"/>
        <dbReference type="EC" id="7.1.1.8"/>
    </reaction>
</comment>
<feature type="transmembrane region" description="Helical" evidence="7">
    <location>
        <begin position="422"/>
        <end position="439"/>
    </location>
</feature>
<dbReference type="PANTHER" id="PTHR19271">
    <property type="entry name" value="CYTOCHROME B"/>
    <property type="match status" value="1"/>
</dbReference>
<protein>
    <recommendedName>
        <fullName evidence="3">Cytochrome bc1 complex cytochrome b subunit</fullName>
        <ecNumber evidence="2">7.1.1.8</ecNumber>
    </recommendedName>
    <alternativeName>
        <fullName evidence="5">Cytochrome bc1 reductase complex subunit QcrB</fullName>
    </alternativeName>
</protein>
<evidence type="ECO:0000256" key="3">
    <source>
        <dbReference type="ARBA" id="ARBA00016116"/>
    </source>
</evidence>
<dbReference type="Gene3D" id="1.20.810.10">
    <property type="entry name" value="Cytochrome Bc1 Complex, Chain C"/>
    <property type="match status" value="1"/>
</dbReference>
<accession>A0ABN3WKC2</accession>
<feature type="transmembrane region" description="Helical" evidence="7">
    <location>
        <begin position="343"/>
        <end position="363"/>
    </location>
</feature>
<keyword evidence="10" id="KW-1185">Reference proteome</keyword>